<evidence type="ECO:0000256" key="3">
    <source>
        <dbReference type="PROSITE-ProRule" id="PRU00339"/>
    </source>
</evidence>
<feature type="chain" id="PRO_5047457522" evidence="4">
    <location>
        <begin position="25"/>
        <end position="261"/>
    </location>
</feature>
<sequence>MILTSRSKRLLFAFLLILLSGACAQQPLQSPNLSQEDSARLEAARAHTELGSAYFGAGQLGVALEELTIATQIDPKYAPAHYMLGLVHMELKEDAEAEAAFRRAIELDPGSSEAYNNYGWFLCQRNRIDEAIKQFTIALKNPRYETPEKAYVNAGICSLKRNDEAAAVDYFERALKVQPNHPLALYHLADIHYRRGDLASAKSLLLRYMKANPPTAEALWLGVRVERRLGDRSAEASYAQMLRQRFPEAPQTQLLKAERYE</sequence>
<dbReference type="PANTHER" id="PTHR44858:SF1">
    <property type="entry name" value="UDP-N-ACETYLGLUCOSAMINE--PEPTIDE N-ACETYLGLUCOSAMINYLTRANSFERASE SPINDLY-RELATED"/>
    <property type="match status" value="1"/>
</dbReference>
<dbReference type="Gene3D" id="1.25.40.10">
    <property type="entry name" value="Tetratricopeptide repeat domain"/>
    <property type="match status" value="1"/>
</dbReference>
<evidence type="ECO:0000256" key="2">
    <source>
        <dbReference type="ARBA" id="ARBA00022803"/>
    </source>
</evidence>
<dbReference type="InterPro" id="IPR011990">
    <property type="entry name" value="TPR-like_helical_dom_sf"/>
</dbReference>
<dbReference type="InterPro" id="IPR013360">
    <property type="entry name" value="Pilus_4_PilW"/>
</dbReference>
<dbReference type="EMBL" id="JBAJEX010000008">
    <property type="protein sequence ID" value="MEO1767538.1"/>
    <property type="molecule type" value="Genomic_DNA"/>
</dbReference>
<dbReference type="PROSITE" id="PS50005">
    <property type="entry name" value="TPR"/>
    <property type="match status" value="3"/>
</dbReference>
<dbReference type="RefSeq" id="WP_347308650.1">
    <property type="nucleotide sequence ID" value="NZ_JBAJEX010000008.1"/>
</dbReference>
<comment type="caution">
    <text evidence="5">The sequence shown here is derived from an EMBL/GenBank/DDBJ whole genome shotgun (WGS) entry which is preliminary data.</text>
</comment>
<feature type="repeat" description="TPR" evidence="3">
    <location>
        <begin position="148"/>
        <end position="181"/>
    </location>
</feature>
<accession>A0ABV0EJ29</accession>
<evidence type="ECO:0000313" key="6">
    <source>
        <dbReference type="Proteomes" id="UP001482231"/>
    </source>
</evidence>
<feature type="repeat" description="TPR" evidence="3">
    <location>
        <begin position="78"/>
        <end position="111"/>
    </location>
</feature>
<dbReference type="InterPro" id="IPR019734">
    <property type="entry name" value="TPR_rpt"/>
</dbReference>
<evidence type="ECO:0000256" key="1">
    <source>
        <dbReference type="ARBA" id="ARBA00022737"/>
    </source>
</evidence>
<keyword evidence="4" id="KW-0732">Signal</keyword>
<dbReference type="Pfam" id="PF14559">
    <property type="entry name" value="TPR_19"/>
    <property type="match status" value="1"/>
</dbReference>
<dbReference type="NCBIfam" id="TIGR02521">
    <property type="entry name" value="type_IV_pilW"/>
    <property type="match status" value="1"/>
</dbReference>
<dbReference type="Pfam" id="PF13432">
    <property type="entry name" value="TPR_16"/>
    <property type="match status" value="1"/>
</dbReference>
<dbReference type="PROSITE" id="PS50293">
    <property type="entry name" value="TPR_REGION"/>
    <property type="match status" value="1"/>
</dbReference>
<reference evidence="5 6" key="1">
    <citation type="submission" date="2024-02" db="EMBL/GenBank/DDBJ databases">
        <title>New thermophilic sulfur-oxidizing bacteria from a hot springs of the Uzon caldera (Kamchatka, Russia).</title>
        <authorList>
            <person name="Dukat A.M."/>
            <person name="Elcheninov A.G."/>
            <person name="Frolov E.N."/>
        </authorList>
    </citation>
    <scope>NUCLEOTIDE SEQUENCE [LARGE SCALE GENOMIC DNA]</scope>
    <source>
        <strain evidence="5 6">AK1</strain>
    </source>
</reference>
<keyword evidence="2 3" id="KW-0802">TPR repeat</keyword>
<dbReference type="Proteomes" id="UP001482231">
    <property type="component" value="Unassembled WGS sequence"/>
</dbReference>
<keyword evidence="6" id="KW-1185">Reference proteome</keyword>
<protein>
    <submittedName>
        <fullName evidence="5">Type IV pilus biogenesis/stability protein PilW</fullName>
    </submittedName>
</protein>
<dbReference type="PANTHER" id="PTHR44858">
    <property type="entry name" value="TETRATRICOPEPTIDE REPEAT PROTEIN 6"/>
    <property type="match status" value="1"/>
</dbReference>
<feature type="signal peptide" evidence="4">
    <location>
        <begin position="1"/>
        <end position="24"/>
    </location>
</feature>
<keyword evidence="1" id="KW-0677">Repeat</keyword>
<dbReference type="InterPro" id="IPR050498">
    <property type="entry name" value="Ycf3"/>
</dbReference>
<proteinExistence type="predicted"/>
<gene>
    <name evidence="5" type="primary">pilW</name>
    <name evidence="5" type="ORF">V6E02_09975</name>
</gene>
<evidence type="ECO:0000313" key="5">
    <source>
        <dbReference type="EMBL" id="MEO1767538.1"/>
    </source>
</evidence>
<feature type="repeat" description="TPR" evidence="3">
    <location>
        <begin position="44"/>
        <end position="77"/>
    </location>
</feature>
<evidence type="ECO:0000256" key="4">
    <source>
        <dbReference type="SAM" id="SignalP"/>
    </source>
</evidence>
<dbReference type="SMART" id="SM00028">
    <property type="entry name" value="TPR"/>
    <property type="match status" value="5"/>
</dbReference>
<dbReference type="SUPFAM" id="SSF48452">
    <property type="entry name" value="TPR-like"/>
    <property type="match status" value="1"/>
</dbReference>
<organism evidence="5 6">
    <name type="scientific">Thiobacter aerophilum</name>
    <dbReference type="NCBI Taxonomy" id="3121275"/>
    <lineage>
        <taxon>Bacteria</taxon>
        <taxon>Pseudomonadati</taxon>
        <taxon>Pseudomonadota</taxon>
        <taxon>Betaproteobacteria</taxon>
        <taxon>Burkholderiales</taxon>
        <taxon>Thiobacteraceae</taxon>
        <taxon>Thiobacter</taxon>
    </lineage>
</organism>
<dbReference type="PROSITE" id="PS51257">
    <property type="entry name" value="PROKAR_LIPOPROTEIN"/>
    <property type="match status" value="1"/>
</dbReference>
<name>A0ABV0EJ29_9BURK</name>